<dbReference type="Proteomes" id="UP000777265">
    <property type="component" value="Unassembled WGS sequence"/>
</dbReference>
<evidence type="ECO:0000313" key="3">
    <source>
        <dbReference type="Proteomes" id="UP000777265"/>
    </source>
</evidence>
<sequence>MKTLVISDIHGYYRELNDALHNADYREGDRLIFLGDYIDRGPRSRELPAFLRSVIPPEHPAFIGNTHYSFETDAFSSLHEQRGTDFVWGMDGFFLKQGIHVRQNACIRPFSPHGAIFYQGENRLGSGHVCQNPDNGLFSNGHRG</sequence>
<dbReference type="SUPFAM" id="SSF56300">
    <property type="entry name" value="Metallo-dependent phosphatases"/>
    <property type="match status" value="1"/>
</dbReference>
<dbReference type="InterPro" id="IPR029052">
    <property type="entry name" value="Metallo-depent_PP-like"/>
</dbReference>
<dbReference type="InterPro" id="IPR050126">
    <property type="entry name" value="Ap4A_hydrolase"/>
</dbReference>
<accession>A0A971M4C8</accession>
<gene>
    <name evidence="2" type="ORF">GXY80_06280</name>
</gene>
<name>A0A971M4C8_9BACT</name>
<protein>
    <recommendedName>
        <fullName evidence="1">Calcineurin-like phosphoesterase domain-containing protein</fullName>
    </recommendedName>
</protein>
<evidence type="ECO:0000259" key="1">
    <source>
        <dbReference type="Pfam" id="PF00149"/>
    </source>
</evidence>
<dbReference type="Gene3D" id="3.60.21.10">
    <property type="match status" value="1"/>
</dbReference>
<dbReference type="EMBL" id="JAAYEE010000102">
    <property type="protein sequence ID" value="NLW35077.1"/>
    <property type="molecule type" value="Genomic_DNA"/>
</dbReference>
<dbReference type="GO" id="GO:0016791">
    <property type="term" value="F:phosphatase activity"/>
    <property type="evidence" value="ECO:0007669"/>
    <property type="project" value="TreeGrafter"/>
</dbReference>
<dbReference type="InterPro" id="IPR004843">
    <property type="entry name" value="Calcineurin-like_PHP"/>
</dbReference>
<organism evidence="2 3">
    <name type="scientific">Syntrophorhabdus aromaticivorans</name>
    <dbReference type="NCBI Taxonomy" id="328301"/>
    <lineage>
        <taxon>Bacteria</taxon>
        <taxon>Pseudomonadati</taxon>
        <taxon>Thermodesulfobacteriota</taxon>
        <taxon>Syntrophorhabdia</taxon>
        <taxon>Syntrophorhabdales</taxon>
        <taxon>Syntrophorhabdaceae</taxon>
        <taxon>Syntrophorhabdus</taxon>
    </lineage>
</organism>
<dbReference type="PANTHER" id="PTHR42850">
    <property type="entry name" value="METALLOPHOSPHOESTERASE"/>
    <property type="match status" value="1"/>
</dbReference>
<comment type="caution">
    <text evidence="2">The sequence shown here is derived from an EMBL/GenBank/DDBJ whole genome shotgun (WGS) entry which is preliminary data.</text>
</comment>
<feature type="domain" description="Calcineurin-like phosphoesterase" evidence="1">
    <location>
        <begin position="1"/>
        <end position="56"/>
    </location>
</feature>
<reference evidence="2" key="1">
    <citation type="journal article" date="2020" name="Biotechnol. Biofuels">
        <title>New insights from the biogas microbiome by comprehensive genome-resolved metagenomics of nearly 1600 species originating from multiple anaerobic digesters.</title>
        <authorList>
            <person name="Campanaro S."/>
            <person name="Treu L."/>
            <person name="Rodriguez-R L.M."/>
            <person name="Kovalovszki A."/>
            <person name="Ziels R.M."/>
            <person name="Maus I."/>
            <person name="Zhu X."/>
            <person name="Kougias P.G."/>
            <person name="Basile A."/>
            <person name="Luo G."/>
            <person name="Schluter A."/>
            <person name="Konstantinidis K.T."/>
            <person name="Angelidaki I."/>
        </authorList>
    </citation>
    <scope>NUCLEOTIDE SEQUENCE</scope>
    <source>
        <strain evidence="2">AS06rmzACSIP_7</strain>
    </source>
</reference>
<dbReference type="AlphaFoldDB" id="A0A971M4C8"/>
<dbReference type="GO" id="GO:0005737">
    <property type="term" value="C:cytoplasm"/>
    <property type="evidence" value="ECO:0007669"/>
    <property type="project" value="TreeGrafter"/>
</dbReference>
<dbReference type="Pfam" id="PF00149">
    <property type="entry name" value="Metallophos"/>
    <property type="match status" value="1"/>
</dbReference>
<evidence type="ECO:0000313" key="2">
    <source>
        <dbReference type="EMBL" id="NLW35077.1"/>
    </source>
</evidence>
<proteinExistence type="predicted"/>
<reference evidence="2" key="2">
    <citation type="submission" date="2020-01" db="EMBL/GenBank/DDBJ databases">
        <authorList>
            <person name="Campanaro S."/>
        </authorList>
    </citation>
    <scope>NUCLEOTIDE SEQUENCE</scope>
    <source>
        <strain evidence="2">AS06rmzACSIP_7</strain>
    </source>
</reference>